<dbReference type="PANTHER" id="PTHR13793:SF164">
    <property type="entry name" value="ALHAMBRA, ISOFORM P"/>
    <property type="match status" value="1"/>
</dbReference>
<keyword evidence="3" id="KW-0862">Zinc</keyword>
<feature type="compositionally biased region" description="Polar residues" evidence="6">
    <location>
        <begin position="463"/>
        <end position="487"/>
    </location>
</feature>
<evidence type="ECO:0000313" key="9">
    <source>
        <dbReference type="EMBL" id="KAJ6224556.1"/>
    </source>
</evidence>
<feature type="compositionally biased region" description="Low complexity" evidence="6">
    <location>
        <begin position="373"/>
        <end position="403"/>
    </location>
</feature>
<feature type="compositionally biased region" description="Basic and acidic residues" evidence="6">
    <location>
        <begin position="577"/>
        <end position="588"/>
    </location>
</feature>
<keyword evidence="2 4" id="KW-0863">Zinc-finger</keyword>
<evidence type="ECO:0000256" key="4">
    <source>
        <dbReference type="PROSITE-ProRule" id="PRU00146"/>
    </source>
</evidence>
<dbReference type="SMART" id="SM00249">
    <property type="entry name" value="PHD"/>
    <property type="match status" value="2"/>
</dbReference>
<comment type="caution">
    <text evidence="9">The sequence shown here is derived from an EMBL/GenBank/DDBJ whole genome shotgun (WGS) entry which is preliminary data.</text>
</comment>
<evidence type="ECO:0000259" key="8">
    <source>
        <dbReference type="PROSITE" id="PS51805"/>
    </source>
</evidence>
<sequence>MMREEKEMIGGCCVCSDDVGYDDNPIVYCDGEDCTVGIHQACYGIQSVPADDWFCRPCEAGVKNPRCELCPSKIGALKPTNNQKWAHVICSLYIPEIKFGSVRLMEPIILDHLNQERCHLRCVLCEKDSQKISQSRYGATVKCDAPHCTVNFHVTCAQAYGLLCEESEDGGDSIIYHTYCLNHIQKARNYIPNIHHIPAYRWPPKSTPTSPNNNHYFDMNHDHKTSSLNLSSASSSSSSLASSPIGQAHSSTKKSSSNGDSISVHRKDSSKNSSFEKMSSSNDPKYSNVSKMKESTALPVKKVAPIINNHINGIISTNVTHTTPSSSKTATERFDCLVGNGKLHLSKLTSKANKKKTQSIPSTSSTTARKRSFSGSSSSDSGSGSDTSGSESDSDSSKSSSSSVKNKSTHQRQSSTSSSSGSSSSNSSSSSSSSSSSEDDEDNDDEDKPPRNNVNSNKKKNSQTADVASAIPTTSSKVKELSTSNRGEGSKKSKHSRAMLALHISKEKLFENSIPPSLLLFKRQSSNKSKSSTNNNKNKKVKVQRSSSGSTNNNNTSCGNGETSSHIDSANNAPIGNREEIISGDKVSKSGTKTKRVDKSIPTTSNNTKQHGSKETSTSSQKVLVEPMLTNENNLASTIAAISSVGTSKSFSFGNDNDVDHGQTSKSKATKAKAATKITKVSPLSKSKKLAKTSKSKKGASHHNSSDDSSADSSNMLFEQSNSSDSQDESESSDDKDANSDDDFIIGSKTGKKSSKSNVLTNNKNVAISRTKNSQSKKTVSTNATVLESPETTYVTSSGRKCSITKRDTGSSPASVKNSPSVASTSSIEPLPTAVTKPRRKSLSTKTSTKESGTLSTQTKKNKPKSVTPNNSPHPASVKLETSIDTIAIQNSNIASTKNINHNPLFSPMGDDSCTDKVPLVNSSVVPFDNGRINEPMTSPSFISTLSSCSNLNQLKQQSPSINSISPGTSSRSTVILKPPNAIFASNAANNRGPVSLPTHIDRPPTPKTIEDLLEFQFVNTAHFLLTNPNERYDVADLFANFNEIKMENSNLERDCSRLQEKVQQQETINAKLHNLSLMKN</sequence>
<feature type="compositionally biased region" description="Low complexity" evidence="6">
    <location>
        <begin position="707"/>
        <end position="725"/>
    </location>
</feature>
<dbReference type="CDD" id="cd15574">
    <property type="entry name" value="PHD_AF10_AF17"/>
    <property type="match status" value="1"/>
</dbReference>
<gene>
    <name evidence="9" type="ORF">RDWZM_003101</name>
</gene>
<keyword evidence="10" id="KW-1185">Reference proteome</keyword>
<feature type="region of interest" description="Disordered" evidence="6">
    <location>
        <begin position="658"/>
        <end position="877"/>
    </location>
</feature>
<keyword evidence="1" id="KW-0479">Metal-binding</keyword>
<dbReference type="GO" id="GO:0031491">
    <property type="term" value="F:nucleosome binding"/>
    <property type="evidence" value="ECO:0007669"/>
    <property type="project" value="TreeGrafter"/>
</dbReference>
<dbReference type="PROSITE" id="PS51805">
    <property type="entry name" value="EPHD"/>
    <property type="match status" value="1"/>
</dbReference>
<dbReference type="Proteomes" id="UP001142055">
    <property type="component" value="Chromosome 1"/>
</dbReference>
<dbReference type="Pfam" id="PF13831">
    <property type="entry name" value="PHD_2"/>
    <property type="match status" value="1"/>
</dbReference>
<feature type="compositionally biased region" description="Low complexity" evidence="6">
    <location>
        <begin position="226"/>
        <end position="243"/>
    </location>
</feature>
<feature type="compositionally biased region" description="Polar residues" evidence="6">
    <location>
        <begin position="865"/>
        <end position="874"/>
    </location>
</feature>
<keyword evidence="5" id="KW-0175">Coiled coil</keyword>
<dbReference type="GO" id="GO:0005634">
    <property type="term" value="C:nucleus"/>
    <property type="evidence" value="ECO:0007669"/>
    <property type="project" value="TreeGrafter"/>
</dbReference>
<feature type="compositionally biased region" description="Low complexity" evidence="6">
    <location>
        <begin position="522"/>
        <end position="536"/>
    </location>
</feature>
<feature type="compositionally biased region" description="Low complexity" evidence="6">
    <location>
        <begin position="253"/>
        <end position="262"/>
    </location>
</feature>
<feature type="compositionally biased region" description="Low complexity" evidence="6">
    <location>
        <begin position="205"/>
        <end position="214"/>
    </location>
</feature>
<name>A0A9Q0RS82_BLOTA</name>
<feature type="compositionally biased region" description="Polar residues" evidence="6">
    <location>
        <begin position="810"/>
        <end position="828"/>
    </location>
</feature>
<feature type="compositionally biased region" description="Low complexity" evidence="6">
    <location>
        <begin position="544"/>
        <end position="564"/>
    </location>
</feature>
<feature type="region of interest" description="Disordered" evidence="6">
    <location>
        <begin position="987"/>
        <end position="1006"/>
    </location>
</feature>
<feature type="coiled-coil region" evidence="5">
    <location>
        <begin position="1035"/>
        <end position="1069"/>
    </location>
</feature>
<dbReference type="GO" id="GO:0006357">
    <property type="term" value="P:regulation of transcription by RNA polymerase II"/>
    <property type="evidence" value="ECO:0007669"/>
    <property type="project" value="TreeGrafter"/>
</dbReference>
<dbReference type="InterPro" id="IPR001965">
    <property type="entry name" value="Znf_PHD"/>
</dbReference>
<evidence type="ECO:0000259" key="7">
    <source>
        <dbReference type="PROSITE" id="PS50016"/>
    </source>
</evidence>
<feature type="compositionally biased region" description="Low complexity" evidence="6">
    <location>
        <begin position="664"/>
        <end position="685"/>
    </location>
</feature>
<feature type="domain" description="PHD-type" evidence="7">
    <location>
        <begin position="9"/>
        <end position="61"/>
    </location>
</feature>
<evidence type="ECO:0000256" key="3">
    <source>
        <dbReference type="ARBA" id="ARBA00022833"/>
    </source>
</evidence>
<dbReference type="AlphaFoldDB" id="A0A9Q0RS82"/>
<feature type="compositionally biased region" description="Low complexity" evidence="6">
    <location>
        <begin position="844"/>
        <end position="857"/>
    </location>
</feature>
<dbReference type="InterPro" id="IPR019787">
    <property type="entry name" value="Znf_PHD-finger"/>
</dbReference>
<feature type="region of interest" description="Disordered" evidence="6">
    <location>
        <begin position="521"/>
        <end position="621"/>
    </location>
</feature>
<accession>A0A9Q0RS82</accession>
<evidence type="ECO:0000256" key="5">
    <source>
        <dbReference type="SAM" id="Coils"/>
    </source>
</evidence>
<feature type="compositionally biased region" description="Acidic residues" evidence="6">
    <location>
        <begin position="437"/>
        <end position="447"/>
    </location>
</feature>
<reference evidence="9" key="1">
    <citation type="submission" date="2022-12" db="EMBL/GenBank/DDBJ databases">
        <title>Genome assemblies of Blomia tropicalis.</title>
        <authorList>
            <person name="Cui Y."/>
        </authorList>
    </citation>
    <scope>NUCLEOTIDE SEQUENCE</scope>
    <source>
        <tissue evidence="9">Adult mites</tissue>
    </source>
</reference>
<dbReference type="SUPFAM" id="SSF57903">
    <property type="entry name" value="FYVE/PHD zinc finger"/>
    <property type="match status" value="1"/>
</dbReference>
<dbReference type="EMBL" id="JAPWDV010000001">
    <property type="protein sequence ID" value="KAJ6224556.1"/>
    <property type="molecule type" value="Genomic_DNA"/>
</dbReference>
<dbReference type="InterPro" id="IPR049781">
    <property type="entry name" value="AF10/AF17_PHD"/>
</dbReference>
<feature type="domain" description="PHD-type" evidence="8">
    <location>
        <begin position="64"/>
        <end position="184"/>
    </location>
</feature>
<feature type="region of interest" description="Disordered" evidence="6">
    <location>
        <begin position="205"/>
        <end position="293"/>
    </location>
</feature>
<organism evidence="9 10">
    <name type="scientific">Blomia tropicalis</name>
    <name type="common">Mite</name>
    <dbReference type="NCBI Taxonomy" id="40697"/>
    <lineage>
        <taxon>Eukaryota</taxon>
        <taxon>Metazoa</taxon>
        <taxon>Ecdysozoa</taxon>
        <taxon>Arthropoda</taxon>
        <taxon>Chelicerata</taxon>
        <taxon>Arachnida</taxon>
        <taxon>Acari</taxon>
        <taxon>Acariformes</taxon>
        <taxon>Sarcoptiformes</taxon>
        <taxon>Astigmata</taxon>
        <taxon>Glycyphagoidea</taxon>
        <taxon>Echimyopodidae</taxon>
        <taxon>Blomia</taxon>
    </lineage>
</organism>
<dbReference type="InterPro" id="IPR034732">
    <property type="entry name" value="EPHD"/>
</dbReference>
<evidence type="ECO:0000256" key="6">
    <source>
        <dbReference type="SAM" id="MobiDB-lite"/>
    </source>
</evidence>
<dbReference type="Pfam" id="PF13832">
    <property type="entry name" value="zf-HC5HC2H_2"/>
    <property type="match status" value="1"/>
</dbReference>
<evidence type="ECO:0000256" key="1">
    <source>
        <dbReference type="ARBA" id="ARBA00022723"/>
    </source>
</evidence>
<feature type="compositionally biased region" description="Basic residues" evidence="6">
    <location>
        <begin position="686"/>
        <end position="701"/>
    </location>
</feature>
<dbReference type="PANTHER" id="PTHR13793">
    <property type="entry name" value="PHD FINGER PROTEINS"/>
    <property type="match status" value="1"/>
</dbReference>
<protein>
    <submittedName>
        <fullName evidence="9">Uncharacterized protein</fullName>
    </submittedName>
</protein>
<dbReference type="InterPro" id="IPR011011">
    <property type="entry name" value="Znf_FYVE_PHD"/>
</dbReference>
<dbReference type="InterPro" id="IPR013083">
    <property type="entry name" value="Znf_RING/FYVE/PHD"/>
</dbReference>
<feature type="compositionally biased region" description="Low complexity" evidence="6">
    <location>
        <begin position="414"/>
        <end position="436"/>
    </location>
</feature>
<dbReference type="OMA" id="ILCEMSG"/>
<dbReference type="GO" id="GO:0008270">
    <property type="term" value="F:zinc ion binding"/>
    <property type="evidence" value="ECO:0007669"/>
    <property type="project" value="UniProtKB-KW"/>
</dbReference>
<dbReference type="GO" id="GO:0042393">
    <property type="term" value="F:histone binding"/>
    <property type="evidence" value="ECO:0007669"/>
    <property type="project" value="TreeGrafter"/>
</dbReference>
<dbReference type="Gene3D" id="3.30.40.10">
    <property type="entry name" value="Zinc/RING finger domain, C3HC4 (zinc finger)"/>
    <property type="match status" value="2"/>
</dbReference>
<dbReference type="InterPro" id="IPR050701">
    <property type="entry name" value="Histone_Mod_Regulator"/>
</dbReference>
<evidence type="ECO:0000313" key="10">
    <source>
        <dbReference type="Proteomes" id="UP001142055"/>
    </source>
</evidence>
<dbReference type="PROSITE" id="PS50016">
    <property type="entry name" value="ZF_PHD_2"/>
    <property type="match status" value="1"/>
</dbReference>
<evidence type="ECO:0000256" key="2">
    <source>
        <dbReference type="ARBA" id="ARBA00022771"/>
    </source>
</evidence>
<feature type="region of interest" description="Disordered" evidence="6">
    <location>
        <begin position="347"/>
        <end position="499"/>
    </location>
</feature>
<feature type="compositionally biased region" description="Polar residues" evidence="6">
    <location>
        <begin position="601"/>
        <end position="621"/>
    </location>
</feature>
<feature type="compositionally biased region" description="Low complexity" evidence="6">
    <location>
        <begin position="271"/>
        <end position="282"/>
    </location>
</feature>
<proteinExistence type="predicted"/>
<feature type="compositionally biased region" description="Polar residues" evidence="6">
    <location>
        <begin position="358"/>
        <end position="367"/>
    </location>
</feature>
<feature type="compositionally biased region" description="Polar residues" evidence="6">
    <location>
        <begin position="758"/>
        <end position="800"/>
    </location>
</feature>